<dbReference type="EMBL" id="AMFJ01034434">
    <property type="protein sequence ID" value="EKD29371.1"/>
    <property type="molecule type" value="Genomic_DNA"/>
</dbReference>
<evidence type="ECO:0000256" key="7">
    <source>
        <dbReference type="ARBA" id="ARBA00022692"/>
    </source>
</evidence>
<evidence type="ECO:0000256" key="4">
    <source>
        <dbReference type="ARBA" id="ARBA00022475"/>
    </source>
</evidence>
<dbReference type="InterPro" id="IPR005467">
    <property type="entry name" value="His_kinase_dom"/>
</dbReference>
<dbReference type="Gene3D" id="3.30.565.10">
    <property type="entry name" value="Histidine kinase-like ATPase, C-terminal domain"/>
    <property type="match status" value="1"/>
</dbReference>
<dbReference type="SUPFAM" id="SSF47384">
    <property type="entry name" value="Homodimeric domain of signal transducing histidine kinase"/>
    <property type="match status" value="1"/>
</dbReference>
<keyword evidence="9" id="KW-0418">Kinase</keyword>
<reference evidence="16" key="1">
    <citation type="journal article" date="2012" name="Science">
        <title>Fermentation, hydrogen, and sulfur metabolism in multiple uncultivated bacterial phyla.</title>
        <authorList>
            <person name="Wrighton K.C."/>
            <person name="Thomas B.C."/>
            <person name="Sharon I."/>
            <person name="Miller C.S."/>
            <person name="Castelle C.J."/>
            <person name="VerBerkmoes N.C."/>
            <person name="Wilkins M.J."/>
            <person name="Hettich R.L."/>
            <person name="Lipton M.S."/>
            <person name="Williams K.H."/>
            <person name="Long P.E."/>
            <person name="Banfield J.F."/>
        </authorList>
    </citation>
    <scope>NUCLEOTIDE SEQUENCE [LARGE SCALE GENOMIC DNA]</scope>
</reference>
<dbReference type="PROSITE" id="PS50109">
    <property type="entry name" value="HIS_KIN"/>
    <property type="match status" value="1"/>
</dbReference>
<dbReference type="InterPro" id="IPR036097">
    <property type="entry name" value="HisK_dim/P_sf"/>
</dbReference>
<organism evidence="16">
    <name type="scientific">uncultured bacterium</name>
    <name type="common">gcode 4</name>
    <dbReference type="NCBI Taxonomy" id="1234023"/>
    <lineage>
        <taxon>Bacteria</taxon>
        <taxon>environmental samples</taxon>
    </lineage>
</organism>
<evidence type="ECO:0000313" key="16">
    <source>
        <dbReference type="EMBL" id="EKD29371.1"/>
    </source>
</evidence>
<dbReference type="Gene3D" id="1.10.287.130">
    <property type="match status" value="1"/>
</dbReference>
<keyword evidence="10" id="KW-0067">ATP-binding</keyword>
<dbReference type="GO" id="GO:0000155">
    <property type="term" value="F:phosphorelay sensor kinase activity"/>
    <property type="evidence" value="ECO:0007669"/>
    <property type="project" value="InterPro"/>
</dbReference>
<dbReference type="InterPro" id="IPR036890">
    <property type="entry name" value="HATPase_C_sf"/>
</dbReference>
<keyword evidence="7 14" id="KW-0812">Transmembrane</keyword>
<evidence type="ECO:0000256" key="12">
    <source>
        <dbReference type="ARBA" id="ARBA00023012"/>
    </source>
</evidence>
<keyword evidence="4" id="KW-1003">Cell membrane</keyword>
<keyword evidence="13 14" id="KW-0472">Membrane</keyword>
<evidence type="ECO:0000256" key="11">
    <source>
        <dbReference type="ARBA" id="ARBA00022989"/>
    </source>
</evidence>
<evidence type="ECO:0000256" key="2">
    <source>
        <dbReference type="ARBA" id="ARBA00004651"/>
    </source>
</evidence>
<dbReference type="InterPro" id="IPR003594">
    <property type="entry name" value="HATPase_dom"/>
</dbReference>
<dbReference type="EC" id="2.7.13.3" evidence="3"/>
<comment type="caution">
    <text evidence="16">The sequence shown here is derived from an EMBL/GenBank/DDBJ whole genome shotgun (WGS) entry which is preliminary data.</text>
</comment>
<keyword evidence="11 14" id="KW-1133">Transmembrane helix</keyword>
<dbReference type="GO" id="GO:0005886">
    <property type="term" value="C:plasma membrane"/>
    <property type="evidence" value="ECO:0007669"/>
    <property type="project" value="UniProtKB-SubCell"/>
</dbReference>
<keyword evidence="8" id="KW-0547">Nucleotide-binding</keyword>
<name>K1XWN6_9BACT</name>
<evidence type="ECO:0000256" key="3">
    <source>
        <dbReference type="ARBA" id="ARBA00012438"/>
    </source>
</evidence>
<evidence type="ECO:0000256" key="10">
    <source>
        <dbReference type="ARBA" id="ARBA00022840"/>
    </source>
</evidence>
<feature type="domain" description="Histidine kinase" evidence="15">
    <location>
        <begin position="231"/>
        <end position="448"/>
    </location>
</feature>
<dbReference type="PANTHER" id="PTHR45528:SF1">
    <property type="entry name" value="SENSOR HISTIDINE KINASE CPXA"/>
    <property type="match status" value="1"/>
</dbReference>
<dbReference type="Pfam" id="PF02518">
    <property type="entry name" value="HATPase_c"/>
    <property type="match status" value="1"/>
</dbReference>
<evidence type="ECO:0000256" key="14">
    <source>
        <dbReference type="SAM" id="Phobius"/>
    </source>
</evidence>
<evidence type="ECO:0000256" key="13">
    <source>
        <dbReference type="ARBA" id="ARBA00023136"/>
    </source>
</evidence>
<evidence type="ECO:0000256" key="9">
    <source>
        <dbReference type="ARBA" id="ARBA00022777"/>
    </source>
</evidence>
<accession>K1XWN6</accession>
<sequence>MKFSQKFLIYIFLVLIMTIGVNIFALKYFATEYFSEYLTSIKQEVPDINFDLISAFTKTKNLDDATIEEYKKILSDLSGISASLEHFSANPRTYAPSVIDSLQKIGIPENSIEQVLFVKALDSFFSWIFNFSFLHNTTPEGQFLLKTIRAMFFINILVIVLVLIVSWLWIRLSFRPIQFIVENLSDIISRKGYRQIEYKKKDEFWALIGTINALNKNLSHQQKIRSDLLSDLSHEIKTPITAIKCYLEGMDDGIIESTPKNYALLHREINRLIEITGSIMEYEKLEQTDIETLKFTSVDFMKLIGHLQEEYIPLLTKQKQQIIILKNKSPLVLHFDESKFIQLLHNIFSNFIKYSGEGKVLTIKSSERNGKIFITFRDDGKGVPKKEIAFIREKFYQVDKSRSASNNHGIGIGLSIIEKIVSLHKGTLLIESDTGKGFCLKMSFANEPCIISGV</sequence>
<dbReference type="PANTHER" id="PTHR45528">
    <property type="entry name" value="SENSOR HISTIDINE KINASE CPXA"/>
    <property type="match status" value="1"/>
</dbReference>
<dbReference type="InterPro" id="IPR050398">
    <property type="entry name" value="HssS/ArlS-like"/>
</dbReference>
<evidence type="ECO:0000256" key="5">
    <source>
        <dbReference type="ARBA" id="ARBA00022553"/>
    </source>
</evidence>
<dbReference type="GO" id="GO:0005524">
    <property type="term" value="F:ATP binding"/>
    <property type="evidence" value="ECO:0007669"/>
    <property type="project" value="UniProtKB-KW"/>
</dbReference>
<evidence type="ECO:0000256" key="1">
    <source>
        <dbReference type="ARBA" id="ARBA00000085"/>
    </source>
</evidence>
<feature type="transmembrane region" description="Helical" evidence="14">
    <location>
        <begin position="150"/>
        <end position="170"/>
    </location>
</feature>
<proteinExistence type="predicted"/>
<gene>
    <name evidence="16" type="ORF">ACD_78C00434G0004</name>
</gene>
<keyword evidence="5" id="KW-0597">Phosphoprotein</keyword>
<dbReference type="SUPFAM" id="SSF55874">
    <property type="entry name" value="ATPase domain of HSP90 chaperone/DNA topoisomerase II/histidine kinase"/>
    <property type="match status" value="1"/>
</dbReference>
<comment type="subcellular location">
    <subcellularLocation>
        <location evidence="2">Cell membrane</location>
        <topology evidence="2">Multi-pass membrane protein</topology>
    </subcellularLocation>
</comment>
<keyword evidence="6" id="KW-0808">Transferase</keyword>
<evidence type="ECO:0000256" key="6">
    <source>
        <dbReference type="ARBA" id="ARBA00022679"/>
    </source>
</evidence>
<dbReference type="SMART" id="SM00387">
    <property type="entry name" value="HATPase_c"/>
    <property type="match status" value="1"/>
</dbReference>
<dbReference type="CDD" id="cd00082">
    <property type="entry name" value="HisKA"/>
    <property type="match status" value="1"/>
</dbReference>
<comment type="catalytic activity">
    <reaction evidence="1">
        <text>ATP + protein L-histidine = ADP + protein N-phospho-L-histidine.</text>
        <dbReference type="EC" id="2.7.13.3"/>
    </reaction>
</comment>
<dbReference type="InterPro" id="IPR003661">
    <property type="entry name" value="HisK_dim/P_dom"/>
</dbReference>
<dbReference type="AlphaFoldDB" id="K1XWN6"/>
<dbReference type="PRINTS" id="PR00344">
    <property type="entry name" value="BCTRLSENSOR"/>
</dbReference>
<evidence type="ECO:0000256" key="8">
    <source>
        <dbReference type="ARBA" id="ARBA00022741"/>
    </source>
</evidence>
<evidence type="ECO:0000259" key="15">
    <source>
        <dbReference type="PROSITE" id="PS50109"/>
    </source>
</evidence>
<dbReference type="InterPro" id="IPR004358">
    <property type="entry name" value="Sig_transdc_His_kin-like_C"/>
</dbReference>
<dbReference type="SMART" id="SM00388">
    <property type="entry name" value="HisKA"/>
    <property type="match status" value="1"/>
</dbReference>
<feature type="transmembrane region" description="Helical" evidence="14">
    <location>
        <begin position="7"/>
        <end position="30"/>
    </location>
</feature>
<keyword evidence="12" id="KW-0902">Two-component regulatory system</keyword>
<protein>
    <recommendedName>
        <fullName evidence="3">histidine kinase</fullName>
        <ecNumber evidence="3">2.7.13.3</ecNumber>
    </recommendedName>
</protein>
<dbReference type="Pfam" id="PF00512">
    <property type="entry name" value="HisKA"/>
    <property type="match status" value="1"/>
</dbReference>